<dbReference type="InterPro" id="IPR015889">
    <property type="entry name" value="Intradiol_dOase_core"/>
</dbReference>
<dbReference type="Proteomes" id="UP000442533">
    <property type="component" value="Unassembled WGS sequence"/>
</dbReference>
<evidence type="ECO:0000256" key="4">
    <source>
        <dbReference type="ARBA" id="ARBA00022964"/>
    </source>
</evidence>
<feature type="compositionally biased region" description="Low complexity" evidence="7">
    <location>
        <begin position="78"/>
        <end position="94"/>
    </location>
</feature>
<comment type="similarity">
    <text evidence="2">Belongs to the intradiol ring-cleavage dioxygenase family.</text>
</comment>
<evidence type="ECO:0000256" key="1">
    <source>
        <dbReference type="ARBA" id="ARBA00001965"/>
    </source>
</evidence>
<protein>
    <submittedName>
        <fullName evidence="9">6-chlorohydroxyquinol-1,2-dioxygenase</fullName>
    </submittedName>
</protein>
<reference evidence="9 10" key="1">
    <citation type="submission" date="2019-11" db="EMBL/GenBank/DDBJ databases">
        <authorList>
            <person name="Dong K."/>
        </authorList>
    </citation>
    <scope>NUCLEOTIDE SEQUENCE [LARGE SCALE GENOMIC DNA]</scope>
    <source>
        <strain evidence="9 10">JCM 17370</strain>
    </source>
</reference>
<dbReference type="GO" id="GO:0018576">
    <property type="term" value="F:catechol 1,2-dioxygenase activity"/>
    <property type="evidence" value="ECO:0007669"/>
    <property type="project" value="InterPro"/>
</dbReference>
<evidence type="ECO:0000256" key="3">
    <source>
        <dbReference type="ARBA" id="ARBA00022723"/>
    </source>
</evidence>
<dbReference type="EMBL" id="WMIF01000003">
    <property type="protein sequence ID" value="MTH33694.1"/>
    <property type="molecule type" value="Genomic_DNA"/>
</dbReference>
<keyword evidence="3" id="KW-0479">Metal-binding</keyword>
<dbReference type="Pfam" id="PF04444">
    <property type="entry name" value="Dioxygenase_N"/>
    <property type="match status" value="1"/>
</dbReference>
<dbReference type="PANTHER" id="PTHR33711:SF7">
    <property type="entry name" value="INTRADIOL RING-CLEAVAGE DIOXYGENASES DOMAIN-CONTAINING PROTEIN-RELATED"/>
    <property type="match status" value="1"/>
</dbReference>
<gene>
    <name evidence="9" type="ORF">GL279_03695</name>
</gene>
<dbReference type="GO" id="GO:0009712">
    <property type="term" value="P:catechol-containing compound metabolic process"/>
    <property type="evidence" value="ECO:0007669"/>
    <property type="project" value="InterPro"/>
</dbReference>
<sequence length="391" mass="40352">MDDCREPEQRALGPGPGRAPVGLGSVPGSVPGQGALPGDAAPVGSVQGPVALPERLAPSELAAPTPASGALPLQLPESATPAGPTPGPAALSAAPPAPPPPAAGFPDSIGQELQRRLAGGAPSRLAEAVALAAGHLHLLVGALRPSAAEFRQALGFLTELGHHSDARRQEWVLLADVLGVSALVEGLNAPRPRGATPNTGAGPFYRADAPDLALGADLSRDGRGERLRVSGRVTDLAGRGLAGARVEVWHANAAGLYENQQPDRQPEFNLRGRLRADGRGQFDFLTVKPGGYALPSDGPVGRLMAALGCPLERPAHLHFRVTAPGHETLTTHIFDRADPAIGRDAVFGVKPELLADFCARRTRSGAREHLLDLNLVLCPLARPGTDTMGGK</sequence>
<dbReference type="SUPFAM" id="SSF49482">
    <property type="entry name" value="Aromatic compound dioxygenase"/>
    <property type="match status" value="1"/>
</dbReference>
<keyword evidence="5" id="KW-0560">Oxidoreductase</keyword>
<feature type="region of interest" description="Disordered" evidence="7">
    <location>
        <begin position="1"/>
        <end position="108"/>
    </location>
</feature>
<comment type="cofactor">
    <cofactor evidence="1">
        <name>Fe(3+)</name>
        <dbReference type="ChEBI" id="CHEBI:29034"/>
    </cofactor>
</comment>
<dbReference type="OrthoDB" id="9800887at2"/>
<accession>A0A844H2B0</accession>
<dbReference type="Gene3D" id="2.60.130.10">
    <property type="entry name" value="Aromatic compound dioxygenase"/>
    <property type="match status" value="1"/>
</dbReference>
<dbReference type="InterPro" id="IPR000627">
    <property type="entry name" value="Intradiol_dOase_C"/>
</dbReference>
<feature type="compositionally biased region" description="Low complexity" evidence="7">
    <location>
        <begin position="20"/>
        <end position="34"/>
    </location>
</feature>
<feature type="domain" description="Intradiol ring-cleavage dioxygenases" evidence="8">
    <location>
        <begin position="229"/>
        <end position="257"/>
    </location>
</feature>
<dbReference type="InterPro" id="IPR050770">
    <property type="entry name" value="Intradiol_RC_Dioxygenase"/>
</dbReference>
<keyword evidence="10" id="KW-1185">Reference proteome</keyword>
<evidence type="ECO:0000256" key="7">
    <source>
        <dbReference type="SAM" id="MobiDB-lite"/>
    </source>
</evidence>
<evidence type="ECO:0000313" key="9">
    <source>
        <dbReference type="EMBL" id="MTH33694.1"/>
    </source>
</evidence>
<dbReference type="PANTHER" id="PTHR33711">
    <property type="entry name" value="DIOXYGENASE, PUTATIVE (AFU_ORTHOLOGUE AFUA_2G02910)-RELATED"/>
    <property type="match status" value="1"/>
</dbReference>
<dbReference type="InterPro" id="IPR007535">
    <property type="entry name" value="Catechol_dOase_N"/>
</dbReference>
<evidence type="ECO:0000313" key="10">
    <source>
        <dbReference type="Proteomes" id="UP000442533"/>
    </source>
</evidence>
<name>A0A844H2B0_9RHOB</name>
<dbReference type="Pfam" id="PF00775">
    <property type="entry name" value="Dioxygenase_C"/>
    <property type="match status" value="1"/>
</dbReference>
<organism evidence="9 10">
    <name type="scientific">Paracoccus limosus</name>
    <dbReference type="NCBI Taxonomy" id="913252"/>
    <lineage>
        <taxon>Bacteria</taxon>
        <taxon>Pseudomonadati</taxon>
        <taxon>Pseudomonadota</taxon>
        <taxon>Alphaproteobacteria</taxon>
        <taxon>Rhodobacterales</taxon>
        <taxon>Paracoccaceae</taxon>
        <taxon>Paracoccus</taxon>
    </lineage>
</organism>
<comment type="caution">
    <text evidence="9">The sequence shown here is derived from an EMBL/GenBank/DDBJ whole genome shotgun (WGS) entry which is preliminary data.</text>
</comment>
<evidence type="ECO:0000259" key="8">
    <source>
        <dbReference type="PROSITE" id="PS00083"/>
    </source>
</evidence>
<keyword evidence="6" id="KW-0408">Iron</keyword>
<evidence type="ECO:0000256" key="2">
    <source>
        <dbReference type="ARBA" id="ARBA00007825"/>
    </source>
</evidence>
<proteinExistence type="inferred from homology"/>
<evidence type="ECO:0000256" key="6">
    <source>
        <dbReference type="ARBA" id="ARBA00023004"/>
    </source>
</evidence>
<evidence type="ECO:0000256" key="5">
    <source>
        <dbReference type="ARBA" id="ARBA00023002"/>
    </source>
</evidence>
<dbReference type="GO" id="GO:0008199">
    <property type="term" value="F:ferric iron binding"/>
    <property type="evidence" value="ECO:0007669"/>
    <property type="project" value="InterPro"/>
</dbReference>
<dbReference type="PROSITE" id="PS00083">
    <property type="entry name" value="INTRADIOL_DIOXYGENAS"/>
    <property type="match status" value="1"/>
</dbReference>
<dbReference type="AlphaFoldDB" id="A0A844H2B0"/>
<keyword evidence="4 9" id="KW-0223">Dioxygenase</keyword>